<proteinExistence type="predicted"/>
<dbReference type="GO" id="GO:0004519">
    <property type="term" value="F:endonuclease activity"/>
    <property type="evidence" value="ECO:0007669"/>
    <property type="project" value="UniProtKB-KW"/>
</dbReference>
<evidence type="ECO:0000256" key="1">
    <source>
        <dbReference type="ARBA" id="ARBA00022722"/>
    </source>
</evidence>
<dbReference type="AlphaFoldDB" id="A0AAD9FQL2"/>
<gene>
    <name evidence="8" type="ORF">DB88DRAFT_491854</name>
</gene>
<dbReference type="InterPro" id="IPR004601">
    <property type="entry name" value="UvdE"/>
</dbReference>
<dbReference type="InterPro" id="IPR036237">
    <property type="entry name" value="Xyl_isomerase-like_sf"/>
</dbReference>
<feature type="region of interest" description="Disordered" evidence="7">
    <location>
        <begin position="551"/>
        <end position="649"/>
    </location>
</feature>
<evidence type="ECO:0000256" key="7">
    <source>
        <dbReference type="SAM" id="MobiDB-lite"/>
    </source>
</evidence>
<feature type="compositionally biased region" description="Basic residues" evidence="7">
    <location>
        <begin position="123"/>
        <end position="135"/>
    </location>
</feature>
<dbReference type="Gene3D" id="3.20.20.150">
    <property type="entry name" value="Divalent-metal-dependent TIM barrel enzymes"/>
    <property type="match status" value="1"/>
</dbReference>
<comment type="caution">
    <text evidence="8">The sequence shown here is derived from an EMBL/GenBank/DDBJ whole genome shotgun (WGS) entry which is preliminary data.</text>
</comment>
<dbReference type="GO" id="GO:0043504">
    <property type="term" value="P:mitochondrial DNA repair"/>
    <property type="evidence" value="ECO:0007669"/>
    <property type="project" value="TreeGrafter"/>
</dbReference>
<evidence type="ECO:0000256" key="6">
    <source>
        <dbReference type="ARBA" id="ARBA00023204"/>
    </source>
</evidence>
<dbReference type="GO" id="GO:0009411">
    <property type="term" value="P:response to UV"/>
    <property type="evidence" value="ECO:0007669"/>
    <property type="project" value="InterPro"/>
</dbReference>
<keyword evidence="2" id="KW-0255">Endonuclease</keyword>
<feature type="compositionally biased region" description="Basic residues" evidence="7">
    <location>
        <begin position="566"/>
        <end position="576"/>
    </location>
</feature>
<organism evidence="8 9">
    <name type="scientific">Papiliotrema laurentii</name>
    <name type="common">Cryptococcus laurentii</name>
    <dbReference type="NCBI Taxonomy" id="5418"/>
    <lineage>
        <taxon>Eukaryota</taxon>
        <taxon>Fungi</taxon>
        <taxon>Dikarya</taxon>
        <taxon>Basidiomycota</taxon>
        <taxon>Agaricomycotina</taxon>
        <taxon>Tremellomycetes</taxon>
        <taxon>Tremellales</taxon>
        <taxon>Rhynchogastremaceae</taxon>
        <taxon>Papiliotrema</taxon>
    </lineage>
</organism>
<name>A0AAD9FQL2_PAPLA</name>
<dbReference type="Proteomes" id="UP001182556">
    <property type="component" value="Unassembled WGS sequence"/>
</dbReference>
<sequence length="649" mass="72746">MFSRLISSTPIRHFPVVRSFAPLLLFRTMTRRTRGSDLALKDALSSIPPTVIPIASLSTTPIPLAKPSLITALEHIPPAPPRSPSSLSDDLTPPPGGPDEEYNPQGSSDLPTEEEEPVEAPKRQRKTATPRKRATPKTAAATESTGGDETPAKVTPRKRTKKTVAESPLTDLEVNGDGPAASDAASEFADETPKKKKKKPTPKKSRIAKDEPEFDEEGNEILKKKRKPKVYPKIVYDIPDVERKETNFRGRLGYACLNTVLRGTKPDSIFCSRTCRIASIEQEGMELPKQLGLMNAKDLLKMIEWNEQNKIRFLRMSSEMFPFASHEKYGYSLEYADKELKEAGDLAKKYGHRLTMHPGQFTQLGSPKPAVIRASVRELEYQCEIMDRMGLDKDGVMIIHMGGVYGDKPSTLARFKENYLKLPDNIKARLVLENDEICYNVDDLYPICSELNVPIIFDYHHDWINPSSEPPSVLIPRINEMWHKKGIRVKQHLSEPRPGAESVMERRAHADRCKALPPDLPEDVDLMIEAKDKEQAVFELYRIYGLEDVIHDNLRPPDPNPSMQTKGRKSNLKKKTKETGEVDEDGEPVKLEDVEKEGDGGVGDEGLVELREVESVKKEEAKSPRTSRPKRGKREAVKVEGGGEEEVVA</sequence>
<feature type="compositionally biased region" description="Basic residues" evidence="7">
    <location>
        <begin position="194"/>
        <end position="206"/>
    </location>
</feature>
<dbReference type="GO" id="GO:0005739">
    <property type="term" value="C:mitochondrion"/>
    <property type="evidence" value="ECO:0007669"/>
    <property type="project" value="TreeGrafter"/>
</dbReference>
<evidence type="ECO:0000256" key="2">
    <source>
        <dbReference type="ARBA" id="ARBA00022759"/>
    </source>
</evidence>
<accession>A0AAD9FQL2</accession>
<dbReference type="GO" id="GO:0016787">
    <property type="term" value="F:hydrolase activity"/>
    <property type="evidence" value="ECO:0007669"/>
    <property type="project" value="UniProtKB-KW"/>
</dbReference>
<dbReference type="PANTHER" id="PTHR31290">
    <property type="entry name" value="UV-DAMAGE ENDONUCLEASE"/>
    <property type="match status" value="1"/>
</dbReference>
<keyword evidence="6" id="KW-0234">DNA repair</keyword>
<reference evidence="8" key="1">
    <citation type="submission" date="2023-02" db="EMBL/GenBank/DDBJ databases">
        <title>Identification and recombinant expression of a fungal hydrolase from Papiliotrema laurentii that hydrolyzes apple cutin and clears colloidal polyester polyurethane.</title>
        <authorList>
            <consortium name="DOE Joint Genome Institute"/>
            <person name="Roman V.A."/>
            <person name="Bojanowski C."/>
            <person name="Crable B.R."/>
            <person name="Wagner D.N."/>
            <person name="Hung C.S."/>
            <person name="Nadeau L.J."/>
            <person name="Schratz L."/>
            <person name="Haridas S."/>
            <person name="Pangilinan J."/>
            <person name="Lipzen A."/>
            <person name="Na H."/>
            <person name="Yan M."/>
            <person name="Ng V."/>
            <person name="Grigoriev I.V."/>
            <person name="Spatafora J.W."/>
            <person name="Barlow D."/>
            <person name="Biffinger J."/>
            <person name="Kelley-Loughnane N."/>
            <person name="Varaljay V.A."/>
            <person name="Crookes-Goodson W.J."/>
        </authorList>
    </citation>
    <scope>NUCLEOTIDE SEQUENCE</scope>
    <source>
        <strain evidence="8">5307AH</strain>
    </source>
</reference>
<dbReference type="PANTHER" id="PTHR31290:SF5">
    <property type="entry name" value="UV-DAMAGE ENDONUCLEASE"/>
    <property type="match status" value="1"/>
</dbReference>
<dbReference type="SUPFAM" id="SSF51658">
    <property type="entry name" value="Xylose isomerase-like"/>
    <property type="match status" value="1"/>
</dbReference>
<feature type="region of interest" description="Disordered" evidence="7">
    <location>
        <begin position="74"/>
        <end position="220"/>
    </location>
</feature>
<keyword evidence="4" id="KW-0228">DNA excision</keyword>
<protein>
    <submittedName>
        <fullName evidence="8">UV-endonuclease UvdE-domain-containing protein</fullName>
    </submittedName>
</protein>
<feature type="compositionally biased region" description="Basic and acidic residues" evidence="7">
    <location>
        <begin position="587"/>
        <end position="599"/>
    </location>
</feature>
<evidence type="ECO:0000256" key="3">
    <source>
        <dbReference type="ARBA" id="ARBA00022763"/>
    </source>
</evidence>
<feature type="compositionally biased region" description="Basic and acidic residues" evidence="7">
    <location>
        <begin position="608"/>
        <end position="623"/>
    </location>
</feature>
<dbReference type="NCBIfam" id="TIGR00629">
    <property type="entry name" value="uvde"/>
    <property type="match status" value="1"/>
</dbReference>
<evidence type="ECO:0000256" key="4">
    <source>
        <dbReference type="ARBA" id="ARBA00022769"/>
    </source>
</evidence>
<dbReference type="GO" id="GO:0005634">
    <property type="term" value="C:nucleus"/>
    <property type="evidence" value="ECO:0007669"/>
    <property type="project" value="TreeGrafter"/>
</dbReference>
<evidence type="ECO:0000313" key="8">
    <source>
        <dbReference type="EMBL" id="KAK1923622.1"/>
    </source>
</evidence>
<dbReference type="GO" id="GO:0006289">
    <property type="term" value="P:nucleotide-excision repair"/>
    <property type="evidence" value="ECO:0007669"/>
    <property type="project" value="InterPro"/>
</dbReference>
<keyword evidence="9" id="KW-1185">Reference proteome</keyword>
<dbReference type="Pfam" id="PF03851">
    <property type="entry name" value="UvdE"/>
    <property type="match status" value="1"/>
</dbReference>
<keyword evidence="3" id="KW-0227">DNA damage</keyword>
<evidence type="ECO:0000313" key="9">
    <source>
        <dbReference type="Proteomes" id="UP001182556"/>
    </source>
</evidence>
<keyword evidence="1" id="KW-0540">Nuclease</keyword>
<keyword evidence="5" id="KW-0378">Hydrolase</keyword>
<dbReference type="EMBL" id="JAODAN010000006">
    <property type="protein sequence ID" value="KAK1923622.1"/>
    <property type="molecule type" value="Genomic_DNA"/>
</dbReference>
<evidence type="ECO:0000256" key="5">
    <source>
        <dbReference type="ARBA" id="ARBA00022801"/>
    </source>
</evidence>